<comment type="similarity">
    <text evidence="4">Belongs to the glycosyltransferase 2 family.</text>
</comment>
<evidence type="ECO:0000256" key="14">
    <source>
        <dbReference type="ARBA" id="ARBA00032575"/>
    </source>
</evidence>
<protein>
    <recommendedName>
        <fullName evidence="6">Ceramide glucosyltransferase</fullName>
        <ecNumber evidence="5">2.4.1.80</ecNumber>
    </recommendedName>
    <alternativeName>
        <fullName evidence="13">Glucosylceramide synthase</fullName>
    </alternativeName>
    <alternativeName>
        <fullName evidence="14">UDP-glucose ceramide glucosyltransferase</fullName>
    </alternativeName>
    <alternativeName>
        <fullName evidence="12">UDP-glucose:N-acylsphingosine D-glucosyltransferase</fullName>
    </alternativeName>
</protein>
<evidence type="ECO:0000256" key="1">
    <source>
        <dbReference type="ARBA" id="ARBA00004141"/>
    </source>
</evidence>
<dbReference type="GO" id="GO:0006679">
    <property type="term" value="P:glucosylceramide biosynthetic process"/>
    <property type="evidence" value="ECO:0007669"/>
    <property type="project" value="TreeGrafter"/>
</dbReference>
<sequence>MVPLQQFVEASHVSISEIASWACLIWYIIVWIVSAIGFTQLFRYFWNKPQPAICLTTLRESKLPRVTIIRPCKGLEPRLYECLAATFRQTYPKCKLTISLCVSSRSDPAYPIMERLIRDRPGFDARLYVEEDDPLPKKNPKALGPNPKIRNMSRAYREAQEGDIIWILDCNVWVGKGVCGRMVDLLCGYGGRRPYKFVHQTPISVDMDSQSISFQDRKDLLGEERKDGASSPTIERHCDKLSWFRRLLQRGGGRLDEAFMSSSHAKFYNAINTVAVAPCAVGKSTMFRRPQLNYVTSSNPERSPGLDFFSDNICEDHLIGDALWKKPQPFEEKTHKPAGGERPIKWGKHAMLFGDLCFQPISHTSVKACIDRRVRWLRVRKFTVTLATFVEPGTESILCNLYGAYAMTTLPYFERIGIPPTWTSFWLIWLCSMAVWCLVDWIQYMLLHCARTVELDSDTPDFVLPQRSAHGQAYSPARAPLLGKSRRNPGLLDGRRRTFRQFFGAWFARELSALPIWVWAFYGGVTVEWRGKRFWVGLDMKVHEIKER</sequence>
<comment type="subcellular location">
    <subcellularLocation>
        <location evidence="1">Membrane</location>
        <topology evidence="1">Multi-pass membrane protein</topology>
    </subcellularLocation>
</comment>
<dbReference type="PANTHER" id="PTHR12726">
    <property type="entry name" value="CERAMIDE GLUCOSYLTRANSFERASE"/>
    <property type="match status" value="1"/>
</dbReference>
<keyword evidence="8 16" id="KW-0808">Transferase</keyword>
<dbReference type="OrthoDB" id="1483400at2759"/>
<evidence type="ECO:0000256" key="11">
    <source>
        <dbReference type="ARBA" id="ARBA00023136"/>
    </source>
</evidence>
<evidence type="ECO:0000256" key="13">
    <source>
        <dbReference type="ARBA" id="ARBA00031543"/>
    </source>
</evidence>
<feature type="transmembrane region" description="Helical" evidence="15">
    <location>
        <begin position="425"/>
        <end position="447"/>
    </location>
</feature>
<evidence type="ECO:0000256" key="4">
    <source>
        <dbReference type="ARBA" id="ARBA00006739"/>
    </source>
</evidence>
<dbReference type="GO" id="GO:0008120">
    <property type="term" value="F:ceramide glucosyltransferase activity"/>
    <property type="evidence" value="ECO:0007669"/>
    <property type="project" value="UniProtKB-EC"/>
</dbReference>
<name>A0A6A6UYX9_9PLEO</name>
<dbReference type="InterPro" id="IPR029044">
    <property type="entry name" value="Nucleotide-diphossugar_trans"/>
</dbReference>
<feature type="transmembrane region" description="Helical" evidence="15">
    <location>
        <begin position="18"/>
        <end position="38"/>
    </location>
</feature>
<evidence type="ECO:0000313" key="17">
    <source>
        <dbReference type="Proteomes" id="UP000799440"/>
    </source>
</evidence>
<keyword evidence="10 15" id="KW-1133">Transmembrane helix</keyword>
<dbReference type="GO" id="GO:0016020">
    <property type="term" value="C:membrane"/>
    <property type="evidence" value="ECO:0007669"/>
    <property type="project" value="UniProtKB-SubCell"/>
</dbReference>
<gene>
    <name evidence="16" type="ORF">M011DRAFT_293318</name>
</gene>
<evidence type="ECO:0000256" key="2">
    <source>
        <dbReference type="ARBA" id="ARBA00004760"/>
    </source>
</evidence>
<evidence type="ECO:0000256" key="3">
    <source>
        <dbReference type="ARBA" id="ARBA00004991"/>
    </source>
</evidence>
<dbReference type="SUPFAM" id="SSF53448">
    <property type="entry name" value="Nucleotide-diphospho-sugar transferases"/>
    <property type="match status" value="1"/>
</dbReference>
<organism evidence="16 17">
    <name type="scientific">Sporormia fimetaria CBS 119925</name>
    <dbReference type="NCBI Taxonomy" id="1340428"/>
    <lineage>
        <taxon>Eukaryota</taxon>
        <taxon>Fungi</taxon>
        <taxon>Dikarya</taxon>
        <taxon>Ascomycota</taxon>
        <taxon>Pezizomycotina</taxon>
        <taxon>Dothideomycetes</taxon>
        <taxon>Pleosporomycetidae</taxon>
        <taxon>Pleosporales</taxon>
        <taxon>Sporormiaceae</taxon>
        <taxon>Sporormia</taxon>
    </lineage>
</organism>
<comment type="pathway">
    <text evidence="2">Lipid metabolism; sphingolipid metabolism.</text>
</comment>
<evidence type="ECO:0000256" key="10">
    <source>
        <dbReference type="ARBA" id="ARBA00022989"/>
    </source>
</evidence>
<evidence type="ECO:0000256" key="8">
    <source>
        <dbReference type="ARBA" id="ARBA00022679"/>
    </source>
</evidence>
<dbReference type="PANTHER" id="PTHR12726:SF0">
    <property type="entry name" value="CERAMIDE GLUCOSYLTRANSFERASE"/>
    <property type="match status" value="1"/>
</dbReference>
<reference evidence="16" key="1">
    <citation type="journal article" date="2020" name="Stud. Mycol.">
        <title>101 Dothideomycetes genomes: a test case for predicting lifestyles and emergence of pathogens.</title>
        <authorList>
            <person name="Haridas S."/>
            <person name="Albert R."/>
            <person name="Binder M."/>
            <person name="Bloem J."/>
            <person name="Labutti K."/>
            <person name="Salamov A."/>
            <person name="Andreopoulos B."/>
            <person name="Baker S."/>
            <person name="Barry K."/>
            <person name="Bills G."/>
            <person name="Bluhm B."/>
            <person name="Cannon C."/>
            <person name="Castanera R."/>
            <person name="Culley D."/>
            <person name="Daum C."/>
            <person name="Ezra D."/>
            <person name="Gonzalez J."/>
            <person name="Henrissat B."/>
            <person name="Kuo A."/>
            <person name="Liang C."/>
            <person name="Lipzen A."/>
            <person name="Lutzoni F."/>
            <person name="Magnuson J."/>
            <person name="Mondo S."/>
            <person name="Nolan M."/>
            <person name="Ohm R."/>
            <person name="Pangilinan J."/>
            <person name="Park H.-J."/>
            <person name="Ramirez L."/>
            <person name="Alfaro M."/>
            <person name="Sun H."/>
            <person name="Tritt A."/>
            <person name="Yoshinaga Y."/>
            <person name="Zwiers L.-H."/>
            <person name="Turgeon B."/>
            <person name="Goodwin S."/>
            <person name="Spatafora J."/>
            <person name="Crous P."/>
            <person name="Grigoriev I."/>
        </authorList>
    </citation>
    <scope>NUCLEOTIDE SEQUENCE</scope>
    <source>
        <strain evidence="16">CBS 119925</strain>
    </source>
</reference>
<evidence type="ECO:0000256" key="7">
    <source>
        <dbReference type="ARBA" id="ARBA00022676"/>
    </source>
</evidence>
<evidence type="ECO:0000256" key="12">
    <source>
        <dbReference type="ARBA" id="ARBA00031017"/>
    </source>
</evidence>
<dbReference type="UniPathway" id="UPA00222"/>
<dbReference type="Proteomes" id="UP000799440">
    <property type="component" value="Unassembled WGS sequence"/>
</dbReference>
<evidence type="ECO:0000256" key="6">
    <source>
        <dbReference type="ARBA" id="ARBA00019988"/>
    </source>
</evidence>
<keyword evidence="11 15" id="KW-0472">Membrane</keyword>
<proteinExistence type="inferred from homology"/>
<comment type="pathway">
    <text evidence="3">Sphingolipid metabolism.</text>
</comment>
<dbReference type="EC" id="2.4.1.80" evidence="5"/>
<evidence type="ECO:0000256" key="9">
    <source>
        <dbReference type="ARBA" id="ARBA00022692"/>
    </source>
</evidence>
<evidence type="ECO:0000256" key="15">
    <source>
        <dbReference type="SAM" id="Phobius"/>
    </source>
</evidence>
<evidence type="ECO:0000256" key="5">
    <source>
        <dbReference type="ARBA" id="ARBA00012699"/>
    </source>
</evidence>
<dbReference type="InterPro" id="IPR025993">
    <property type="entry name" value="Ceramide_glucosylTrfase"/>
</dbReference>
<keyword evidence="17" id="KW-1185">Reference proteome</keyword>
<keyword evidence="7" id="KW-0328">Glycosyltransferase</keyword>
<dbReference type="AlphaFoldDB" id="A0A6A6UYX9"/>
<feature type="transmembrane region" description="Helical" evidence="15">
    <location>
        <begin position="502"/>
        <end position="522"/>
    </location>
</feature>
<evidence type="ECO:0000313" key="16">
    <source>
        <dbReference type="EMBL" id="KAF2742207.1"/>
    </source>
</evidence>
<keyword evidence="9 15" id="KW-0812">Transmembrane</keyword>
<dbReference type="EMBL" id="MU006613">
    <property type="protein sequence ID" value="KAF2742207.1"/>
    <property type="molecule type" value="Genomic_DNA"/>
</dbReference>
<accession>A0A6A6UYX9</accession>